<evidence type="ECO:0000313" key="7">
    <source>
        <dbReference type="EMBL" id="TKR24082.1"/>
    </source>
</evidence>
<name>A0A7Z8JZN1_9CELL</name>
<proteinExistence type="inferred from homology"/>
<comment type="similarity">
    <text evidence="1 4">Belongs to the D-isomer specific 2-hydroxyacid dehydrogenase family.</text>
</comment>
<sequence length="338" mass="35247">MAGVTAVLVAVPPDLRAAFFDAAAEAGLRAAAAALGGHVAWLDGGAALLDATRWPQARVLVTTWGQPPLDADLLDRLPALGLVAHTGATVRPFRTPAVAARGIAVTQAGQGMARSVAEVALTFTLALLHRVPRSDHALHAGTPWAAAEAAPPRHEVLGTTIGVVGASRTGRANIALLRALGAHVLVSDPYLTTEDAATLGVEPVALDDLLRRSRVVVLHAPSLPGTHHLIDARRLALLPDGAGLVNTARSWLVDEAALLAELRTGRIDAALDVFDEEPLPGDHPLRGLPNVLLTPHHAAGTVEGRLRQGGIVADEVARYARGDALRHAVTDEDLERMA</sequence>
<dbReference type="CDD" id="cd12167">
    <property type="entry name" value="2-Hacid_dh_8"/>
    <property type="match status" value="1"/>
</dbReference>
<dbReference type="EMBL" id="SZYE01000045">
    <property type="protein sequence ID" value="TKR24082.1"/>
    <property type="molecule type" value="Genomic_DNA"/>
</dbReference>
<evidence type="ECO:0000256" key="1">
    <source>
        <dbReference type="ARBA" id="ARBA00005854"/>
    </source>
</evidence>
<dbReference type="SUPFAM" id="SSF51735">
    <property type="entry name" value="NAD(P)-binding Rossmann-fold domains"/>
    <property type="match status" value="1"/>
</dbReference>
<protein>
    <submittedName>
        <fullName evidence="7">Hydroxyacid dehydrogenase</fullName>
    </submittedName>
</protein>
<dbReference type="Pfam" id="PF00389">
    <property type="entry name" value="2-Hacid_dh"/>
    <property type="match status" value="1"/>
</dbReference>
<evidence type="ECO:0000256" key="4">
    <source>
        <dbReference type="RuleBase" id="RU003719"/>
    </source>
</evidence>
<accession>A0A7Z8JZN1</accession>
<evidence type="ECO:0000256" key="2">
    <source>
        <dbReference type="ARBA" id="ARBA00023002"/>
    </source>
</evidence>
<keyword evidence="2 4" id="KW-0560">Oxidoreductase</keyword>
<dbReference type="InterPro" id="IPR050857">
    <property type="entry name" value="D-2-hydroxyacid_DH"/>
</dbReference>
<comment type="caution">
    <text evidence="7">The sequence shown here is derived from an EMBL/GenBank/DDBJ whole genome shotgun (WGS) entry which is preliminary data.</text>
</comment>
<evidence type="ECO:0000259" key="5">
    <source>
        <dbReference type="Pfam" id="PF00389"/>
    </source>
</evidence>
<gene>
    <name evidence="7" type="ORF">FA014_07925</name>
</gene>
<dbReference type="Gene3D" id="3.40.50.720">
    <property type="entry name" value="NAD(P)-binding Rossmann-like Domain"/>
    <property type="match status" value="2"/>
</dbReference>
<reference evidence="7 8" key="1">
    <citation type="submission" date="2019-05" db="EMBL/GenBank/DDBJ databases">
        <title>Genome sequence of Cellulomonas hominis strain CS1.</title>
        <authorList>
            <person name="Belmont J."/>
            <person name="Maclea K.S."/>
        </authorList>
    </citation>
    <scope>NUCLEOTIDE SEQUENCE [LARGE SCALE GENOMIC DNA]</scope>
    <source>
        <strain evidence="7 8">CS1</strain>
    </source>
</reference>
<feature type="domain" description="D-isomer specific 2-hydroxyacid dehydrogenase NAD-binding" evidence="6">
    <location>
        <begin position="122"/>
        <end position="298"/>
    </location>
</feature>
<dbReference type="InterPro" id="IPR029753">
    <property type="entry name" value="D-isomer_DH_CS"/>
</dbReference>
<evidence type="ECO:0000256" key="3">
    <source>
        <dbReference type="ARBA" id="ARBA00023027"/>
    </source>
</evidence>
<dbReference type="Pfam" id="PF02826">
    <property type="entry name" value="2-Hacid_dh_C"/>
    <property type="match status" value="1"/>
</dbReference>
<dbReference type="GO" id="GO:0051287">
    <property type="term" value="F:NAD binding"/>
    <property type="evidence" value="ECO:0007669"/>
    <property type="project" value="InterPro"/>
</dbReference>
<evidence type="ECO:0000313" key="8">
    <source>
        <dbReference type="Proteomes" id="UP000308121"/>
    </source>
</evidence>
<dbReference type="AlphaFoldDB" id="A0A7Z8JZN1"/>
<dbReference type="SUPFAM" id="SSF52283">
    <property type="entry name" value="Formate/glycerate dehydrogenase catalytic domain-like"/>
    <property type="match status" value="1"/>
</dbReference>
<dbReference type="PROSITE" id="PS00670">
    <property type="entry name" value="D_2_HYDROXYACID_DH_2"/>
    <property type="match status" value="1"/>
</dbReference>
<dbReference type="InterPro" id="IPR036291">
    <property type="entry name" value="NAD(P)-bd_dom_sf"/>
</dbReference>
<keyword evidence="3" id="KW-0520">NAD</keyword>
<dbReference type="PANTHER" id="PTHR42789:SF1">
    <property type="entry name" value="D-ISOMER SPECIFIC 2-HYDROXYACID DEHYDROGENASE FAMILY PROTEIN (AFU_ORTHOLOGUE AFUA_6G10090)"/>
    <property type="match status" value="1"/>
</dbReference>
<evidence type="ECO:0000259" key="6">
    <source>
        <dbReference type="Pfam" id="PF02826"/>
    </source>
</evidence>
<organism evidence="7 8">
    <name type="scientific">Cellulomonas hominis</name>
    <dbReference type="NCBI Taxonomy" id="156981"/>
    <lineage>
        <taxon>Bacteria</taxon>
        <taxon>Bacillati</taxon>
        <taxon>Actinomycetota</taxon>
        <taxon>Actinomycetes</taxon>
        <taxon>Micrococcales</taxon>
        <taxon>Cellulomonadaceae</taxon>
        <taxon>Cellulomonas</taxon>
    </lineage>
</organism>
<dbReference type="PANTHER" id="PTHR42789">
    <property type="entry name" value="D-ISOMER SPECIFIC 2-HYDROXYACID DEHYDROGENASE FAMILY PROTEIN (AFU_ORTHOLOGUE AFUA_6G10090)"/>
    <property type="match status" value="1"/>
</dbReference>
<dbReference type="Proteomes" id="UP000308121">
    <property type="component" value="Unassembled WGS sequence"/>
</dbReference>
<dbReference type="GO" id="GO:0016616">
    <property type="term" value="F:oxidoreductase activity, acting on the CH-OH group of donors, NAD or NADP as acceptor"/>
    <property type="evidence" value="ECO:0007669"/>
    <property type="project" value="InterPro"/>
</dbReference>
<dbReference type="InterPro" id="IPR006139">
    <property type="entry name" value="D-isomer_2_OHA_DH_cat_dom"/>
</dbReference>
<dbReference type="OrthoDB" id="4324715at2"/>
<feature type="domain" description="D-isomer specific 2-hydroxyacid dehydrogenase catalytic" evidence="5">
    <location>
        <begin position="55"/>
        <end position="329"/>
    </location>
</feature>
<dbReference type="InterPro" id="IPR006140">
    <property type="entry name" value="D-isomer_DH_NAD-bd"/>
</dbReference>